<evidence type="ECO:0000256" key="3">
    <source>
        <dbReference type="ARBA" id="ARBA00022491"/>
    </source>
</evidence>
<evidence type="ECO:0000256" key="6">
    <source>
        <dbReference type="ARBA" id="ARBA00023163"/>
    </source>
</evidence>
<evidence type="ECO:0000256" key="1">
    <source>
        <dbReference type="ARBA" id="ARBA00005322"/>
    </source>
</evidence>
<comment type="function">
    <text evidence="7">Responsible for the coupling of flagellin expression to flagellar assembly by preventing expression of the flagellin genes when a component of the middle class of proteins is defective. It negatively regulates flagellar genes by inhibiting the activity of FliA by directly binding to FliA.</text>
</comment>
<evidence type="ECO:0000313" key="11">
    <source>
        <dbReference type="EMBL" id="TWI71679.1"/>
    </source>
</evidence>
<keyword evidence="4" id="KW-1005">Bacterial flagellum biogenesis</keyword>
<keyword evidence="3" id="KW-0678">Repressor</keyword>
<gene>
    <name evidence="11" type="ORF">LZ24_01952</name>
</gene>
<dbReference type="InterPro" id="IPR007412">
    <property type="entry name" value="FlgM"/>
</dbReference>
<keyword evidence="5" id="KW-0805">Transcription regulation</keyword>
<dbReference type="InterPro" id="IPR031316">
    <property type="entry name" value="FlgM_C"/>
</dbReference>
<organism evidence="11 12">
    <name type="scientific">Desulfobotulus alkaliphilus</name>
    <dbReference type="NCBI Taxonomy" id="622671"/>
    <lineage>
        <taxon>Bacteria</taxon>
        <taxon>Pseudomonadati</taxon>
        <taxon>Thermodesulfobacteriota</taxon>
        <taxon>Desulfobacteria</taxon>
        <taxon>Desulfobacterales</taxon>
        <taxon>Desulfobacteraceae</taxon>
        <taxon>Desulfobotulus</taxon>
    </lineage>
</organism>
<evidence type="ECO:0000313" key="12">
    <source>
        <dbReference type="Proteomes" id="UP000318307"/>
    </source>
</evidence>
<reference evidence="11 12" key="1">
    <citation type="submission" date="2019-07" db="EMBL/GenBank/DDBJ databases">
        <title>Genome sequencing of 100 strains of the haloalkaliphilic chemolithoautotrophic sulfur-oxidizing bacterium Thioalkalivibrio.</title>
        <authorList>
            <person name="Muyzer G."/>
        </authorList>
    </citation>
    <scope>NUCLEOTIDE SEQUENCE [LARGE SCALE GENOMIC DNA]</scope>
    <source>
        <strain evidence="11 12">ASO4-4</strain>
    </source>
</reference>
<feature type="domain" description="Anti-sigma-28 factor FlgM C-terminal" evidence="10">
    <location>
        <begin position="39"/>
        <end position="93"/>
    </location>
</feature>
<name>A0A562RRG1_9BACT</name>
<feature type="compositionally biased region" description="Basic and acidic residues" evidence="9">
    <location>
        <begin position="34"/>
        <end position="61"/>
    </location>
</feature>
<comment type="caution">
    <text evidence="11">The sequence shown here is derived from an EMBL/GenBank/DDBJ whole genome shotgun (WGS) entry which is preliminary data.</text>
</comment>
<dbReference type="GO" id="GO:0044781">
    <property type="term" value="P:bacterial-type flagellum organization"/>
    <property type="evidence" value="ECO:0007669"/>
    <property type="project" value="UniProtKB-KW"/>
</dbReference>
<dbReference type="EMBL" id="VLLC01000013">
    <property type="protein sequence ID" value="TWI71679.1"/>
    <property type="molecule type" value="Genomic_DNA"/>
</dbReference>
<dbReference type="AlphaFoldDB" id="A0A562RRG1"/>
<proteinExistence type="inferred from homology"/>
<evidence type="ECO:0000256" key="7">
    <source>
        <dbReference type="ARBA" id="ARBA00024739"/>
    </source>
</evidence>
<dbReference type="Pfam" id="PF04316">
    <property type="entry name" value="FlgM"/>
    <property type="match status" value="1"/>
</dbReference>
<evidence type="ECO:0000259" key="10">
    <source>
        <dbReference type="Pfam" id="PF04316"/>
    </source>
</evidence>
<sequence>MKIHTMLSGVKTSSLTKELQQDREKNKSSQKTQTEGRADRVSLSSDSREAMETRQAHPRTVEDLRSERIEKLKYQIQSGTYTPDPERIAKAMFSAHRDSMI</sequence>
<dbReference type="OrthoDB" id="5406088at2"/>
<keyword evidence="6" id="KW-0804">Transcription</keyword>
<accession>A0A562RRG1</accession>
<protein>
    <recommendedName>
        <fullName evidence="2">Negative regulator of flagellin synthesis</fullName>
    </recommendedName>
    <alternativeName>
        <fullName evidence="8">Anti-sigma-28 factor</fullName>
    </alternativeName>
</protein>
<evidence type="ECO:0000256" key="5">
    <source>
        <dbReference type="ARBA" id="ARBA00023015"/>
    </source>
</evidence>
<dbReference type="SUPFAM" id="SSF101498">
    <property type="entry name" value="Anti-sigma factor FlgM"/>
    <property type="match status" value="1"/>
</dbReference>
<dbReference type="Proteomes" id="UP000318307">
    <property type="component" value="Unassembled WGS sequence"/>
</dbReference>
<dbReference type="InterPro" id="IPR035890">
    <property type="entry name" value="Anti-sigma-28_factor_FlgM_sf"/>
</dbReference>
<evidence type="ECO:0000256" key="9">
    <source>
        <dbReference type="SAM" id="MobiDB-lite"/>
    </source>
</evidence>
<evidence type="ECO:0000256" key="8">
    <source>
        <dbReference type="ARBA" id="ARBA00030117"/>
    </source>
</evidence>
<feature type="region of interest" description="Disordered" evidence="9">
    <location>
        <begin position="1"/>
        <end position="61"/>
    </location>
</feature>
<dbReference type="NCBIfam" id="TIGR03824">
    <property type="entry name" value="FlgM_jcvi"/>
    <property type="match status" value="1"/>
</dbReference>
<evidence type="ECO:0000256" key="2">
    <source>
        <dbReference type="ARBA" id="ARBA00017823"/>
    </source>
</evidence>
<comment type="similarity">
    <text evidence="1">Belongs to the FlgM family.</text>
</comment>
<evidence type="ECO:0000256" key="4">
    <source>
        <dbReference type="ARBA" id="ARBA00022795"/>
    </source>
</evidence>
<keyword evidence="12" id="KW-1185">Reference proteome</keyword>
<dbReference type="GO" id="GO:0045892">
    <property type="term" value="P:negative regulation of DNA-templated transcription"/>
    <property type="evidence" value="ECO:0007669"/>
    <property type="project" value="InterPro"/>
</dbReference>
<dbReference type="RefSeq" id="WP_144684924.1">
    <property type="nucleotide sequence ID" value="NZ_VLLC01000013.1"/>
</dbReference>